<evidence type="ECO:0000313" key="4">
    <source>
        <dbReference type="EMBL" id="KAL3816390.1"/>
    </source>
</evidence>
<keyword evidence="5" id="KW-1185">Reference proteome</keyword>
<evidence type="ECO:0000256" key="1">
    <source>
        <dbReference type="ARBA" id="ARBA00022801"/>
    </source>
</evidence>
<name>A0ABD3RVZ7_9STRA</name>
<comment type="caution">
    <text evidence="4">The sequence shown here is derived from an EMBL/GenBank/DDBJ whole genome shotgun (WGS) entry which is preliminary data.</text>
</comment>
<dbReference type="PANTHER" id="PTHR23088">
    <property type="entry name" value="NITRILASE-RELATED"/>
    <property type="match status" value="1"/>
</dbReference>
<sequence>MASPSKAARAAIAQLRSTRDKRTNLLDVAKCAGWAKREGARMLFLPECLGFVGDSAEHTLAQADPPLGEDTTSRLYRHDYATATHSSEMSSFRRALSDQIKLCATSPPDYNMSDCDAGDLSDWSDTSFISIIEELRYIACESKLWISGGGVHTRAESPPPSSSDGVDDKRREKIYNTHVIIDDEGRVRACYRKIHLFDVAIPGKVSLRESDTTLAGTNLVVCDSPIGRLGLSICYDMRFGEMYVDMVQKMGAQVLLMPSAFTVPTGRAHWHALLRARAIESQCYVLAAAQVGKHNEKRESYGHSVVYDPWGELLADAGGYDDAESTGASQYNESPVRVPSIIISDIDLDYISSVRERMPIQQHRDISKYSD</sequence>
<dbReference type="PANTHER" id="PTHR23088:SF27">
    <property type="entry name" value="DEAMINATED GLUTATHIONE AMIDASE"/>
    <property type="match status" value="1"/>
</dbReference>
<dbReference type="Pfam" id="PF00795">
    <property type="entry name" value="CN_hydrolase"/>
    <property type="match status" value="1"/>
</dbReference>
<dbReference type="SUPFAM" id="SSF56317">
    <property type="entry name" value="Carbon-nitrogen hydrolase"/>
    <property type="match status" value="1"/>
</dbReference>
<dbReference type="InterPro" id="IPR045254">
    <property type="entry name" value="Nit1/2_C-N_Hydrolase"/>
</dbReference>
<dbReference type="Gene3D" id="3.60.110.10">
    <property type="entry name" value="Carbon-nitrogen hydrolase"/>
    <property type="match status" value="1"/>
</dbReference>
<accession>A0ABD3RVZ7</accession>
<dbReference type="PROSITE" id="PS50263">
    <property type="entry name" value="CN_HYDROLASE"/>
    <property type="match status" value="1"/>
</dbReference>
<evidence type="ECO:0000259" key="3">
    <source>
        <dbReference type="PROSITE" id="PS50263"/>
    </source>
</evidence>
<keyword evidence="1" id="KW-0378">Hydrolase</keyword>
<dbReference type="Proteomes" id="UP001530377">
    <property type="component" value="Unassembled WGS sequence"/>
</dbReference>
<feature type="region of interest" description="Disordered" evidence="2">
    <location>
        <begin position="150"/>
        <end position="169"/>
    </location>
</feature>
<dbReference type="InterPro" id="IPR003010">
    <property type="entry name" value="C-N_Hydrolase"/>
</dbReference>
<evidence type="ECO:0000313" key="5">
    <source>
        <dbReference type="Proteomes" id="UP001530377"/>
    </source>
</evidence>
<dbReference type="AlphaFoldDB" id="A0ABD3RVZ7"/>
<dbReference type="EMBL" id="JALLPB020000151">
    <property type="protein sequence ID" value="KAL3816390.1"/>
    <property type="molecule type" value="Genomic_DNA"/>
</dbReference>
<proteinExistence type="predicted"/>
<protein>
    <recommendedName>
        <fullName evidence="3">CN hydrolase domain-containing protein</fullName>
    </recommendedName>
</protein>
<reference evidence="4 5" key="1">
    <citation type="submission" date="2024-10" db="EMBL/GenBank/DDBJ databases">
        <title>Updated reference genomes for cyclostephanoid diatoms.</title>
        <authorList>
            <person name="Roberts W.R."/>
            <person name="Alverson A.J."/>
        </authorList>
    </citation>
    <scope>NUCLEOTIDE SEQUENCE [LARGE SCALE GENOMIC DNA]</scope>
    <source>
        <strain evidence="4 5">AJA228-03</strain>
    </source>
</reference>
<dbReference type="GO" id="GO:0016787">
    <property type="term" value="F:hydrolase activity"/>
    <property type="evidence" value="ECO:0007669"/>
    <property type="project" value="UniProtKB-KW"/>
</dbReference>
<feature type="domain" description="CN hydrolase" evidence="3">
    <location>
        <begin position="8"/>
        <end position="348"/>
    </location>
</feature>
<gene>
    <name evidence="4" type="ORF">ACHAXA_008360</name>
</gene>
<organism evidence="4 5">
    <name type="scientific">Cyclostephanos tholiformis</name>
    <dbReference type="NCBI Taxonomy" id="382380"/>
    <lineage>
        <taxon>Eukaryota</taxon>
        <taxon>Sar</taxon>
        <taxon>Stramenopiles</taxon>
        <taxon>Ochrophyta</taxon>
        <taxon>Bacillariophyta</taxon>
        <taxon>Coscinodiscophyceae</taxon>
        <taxon>Thalassiosirophycidae</taxon>
        <taxon>Stephanodiscales</taxon>
        <taxon>Stephanodiscaceae</taxon>
        <taxon>Cyclostephanos</taxon>
    </lineage>
</organism>
<dbReference type="CDD" id="cd07572">
    <property type="entry name" value="nit"/>
    <property type="match status" value="1"/>
</dbReference>
<dbReference type="InterPro" id="IPR036526">
    <property type="entry name" value="C-N_Hydrolase_sf"/>
</dbReference>
<evidence type="ECO:0000256" key="2">
    <source>
        <dbReference type="SAM" id="MobiDB-lite"/>
    </source>
</evidence>